<name>A0A8B6D222_MYTGA</name>
<protein>
    <recommendedName>
        <fullName evidence="4">C1q domain-containing protein</fullName>
    </recommendedName>
</protein>
<organism evidence="2 3">
    <name type="scientific">Mytilus galloprovincialis</name>
    <name type="common">Mediterranean mussel</name>
    <dbReference type="NCBI Taxonomy" id="29158"/>
    <lineage>
        <taxon>Eukaryota</taxon>
        <taxon>Metazoa</taxon>
        <taxon>Spiralia</taxon>
        <taxon>Lophotrochozoa</taxon>
        <taxon>Mollusca</taxon>
        <taxon>Bivalvia</taxon>
        <taxon>Autobranchia</taxon>
        <taxon>Pteriomorphia</taxon>
        <taxon>Mytilida</taxon>
        <taxon>Mytiloidea</taxon>
        <taxon>Mytilidae</taxon>
        <taxon>Mytilinae</taxon>
        <taxon>Mytilus</taxon>
    </lineage>
</organism>
<feature type="chain" id="PRO_5032930964" description="C1q domain-containing protein" evidence="1">
    <location>
        <begin position="16"/>
        <end position="341"/>
    </location>
</feature>
<dbReference type="Gene3D" id="2.60.120.40">
    <property type="match status" value="1"/>
</dbReference>
<accession>A0A8B6D222</accession>
<feature type="signal peptide" evidence="1">
    <location>
        <begin position="1"/>
        <end position="15"/>
    </location>
</feature>
<keyword evidence="3" id="KW-1185">Reference proteome</keyword>
<dbReference type="OrthoDB" id="10427213at2759"/>
<evidence type="ECO:0000313" key="2">
    <source>
        <dbReference type="EMBL" id="VDI12542.1"/>
    </source>
</evidence>
<dbReference type="AlphaFoldDB" id="A0A8B6D222"/>
<dbReference type="EMBL" id="UYJE01002654">
    <property type="protein sequence ID" value="VDI12542.1"/>
    <property type="molecule type" value="Genomic_DNA"/>
</dbReference>
<comment type="caution">
    <text evidence="2">The sequence shown here is derived from an EMBL/GenBank/DDBJ whole genome shotgun (WGS) entry which is preliminary data.</text>
</comment>
<keyword evidence="1" id="KW-0732">Signal</keyword>
<dbReference type="InterPro" id="IPR008983">
    <property type="entry name" value="Tumour_necrosis_fac-like_dom"/>
</dbReference>
<evidence type="ECO:0008006" key="4">
    <source>
        <dbReference type="Google" id="ProtNLM"/>
    </source>
</evidence>
<reference evidence="2" key="1">
    <citation type="submission" date="2018-11" db="EMBL/GenBank/DDBJ databases">
        <authorList>
            <person name="Alioto T."/>
            <person name="Alioto T."/>
        </authorList>
    </citation>
    <scope>NUCLEOTIDE SEQUENCE</scope>
</reference>
<sequence>MVDIIWLFLLPTTFGFLFDLTTPGPLNGGLTNSHYNALLDIITEERKARKQMGLYISQLEMEVKKLTNITSIIHENYENVRSELRKEQSKSLQLKNCCSYIRNSTFKITDSTHKQNDTNRLAKVLETTQYKVNMLLRNERARQEDFLALYNLTLNNQNTVARMNAEAQFREKELRKYTDEGYHNLSVAFEIVENKIESVVMVIQDKLTRESEQVAVTACAASDSYNNRVIRFPDFKTSYEINNPSALKTLGQFICDKPGLYTIIPSMMSNTPNAEYQIRKNGIALVYIRMVPNYSDSNQLHYTGTGSAVVFLNKADILDIKTVTDTFIHGPYSCLSIIKIH</sequence>
<evidence type="ECO:0000313" key="3">
    <source>
        <dbReference type="Proteomes" id="UP000596742"/>
    </source>
</evidence>
<dbReference type="SUPFAM" id="SSF49842">
    <property type="entry name" value="TNF-like"/>
    <property type="match status" value="1"/>
</dbReference>
<proteinExistence type="predicted"/>
<dbReference type="Proteomes" id="UP000596742">
    <property type="component" value="Unassembled WGS sequence"/>
</dbReference>
<evidence type="ECO:0000256" key="1">
    <source>
        <dbReference type="SAM" id="SignalP"/>
    </source>
</evidence>
<gene>
    <name evidence="2" type="ORF">MGAL_10B079989</name>
</gene>